<reference evidence="1 2" key="1">
    <citation type="submission" date="2012-12" db="EMBL/GenBank/DDBJ databases">
        <title>Genome assembly of Fulvivirga imtechensis AK7.</title>
        <authorList>
            <person name="Nupur N."/>
            <person name="Khatri I."/>
            <person name="Kumar R."/>
            <person name="Subramanian S."/>
            <person name="Pinnaka A."/>
        </authorList>
    </citation>
    <scope>NUCLEOTIDE SEQUENCE [LARGE SCALE GENOMIC DNA]</scope>
    <source>
        <strain evidence="1 2">AK7</strain>
    </source>
</reference>
<dbReference type="AlphaFoldDB" id="L8JV85"/>
<evidence type="ECO:0000313" key="2">
    <source>
        <dbReference type="Proteomes" id="UP000011135"/>
    </source>
</evidence>
<name>L8JV85_9BACT</name>
<organism evidence="1 2">
    <name type="scientific">Fulvivirga imtechensis AK7</name>
    <dbReference type="NCBI Taxonomy" id="1237149"/>
    <lineage>
        <taxon>Bacteria</taxon>
        <taxon>Pseudomonadati</taxon>
        <taxon>Bacteroidota</taxon>
        <taxon>Cytophagia</taxon>
        <taxon>Cytophagales</taxon>
        <taxon>Fulvivirgaceae</taxon>
        <taxon>Fulvivirga</taxon>
    </lineage>
</organism>
<gene>
    <name evidence="1" type="ORF">C900_00902</name>
</gene>
<protein>
    <submittedName>
        <fullName evidence="1">Uncharacterized protein</fullName>
    </submittedName>
</protein>
<dbReference type="EMBL" id="AMZN01000014">
    <property type="protein sequence ID" value="ELR72941.1"/>
    <property type="molecule type" value="Genomic_DNA"/>
</dbReference>
<proteinExistence type="predicted"/>
<accession>L8JV85</accession>
<comment type="caution">
    <text evidence="1">The sequence shown here is derived from an EMBL/GenBank/DDBJ whole genome shotgun (WGS) entry which is preliminary data.</text>
</comment>
<sequence length="43" mass="4772">MDKTDNVALNGWEAGKSGIILIIEADNIMYNAKAHQLNDQSLR</sequence>
<dbReference type="Proteomes" id="UP000011135">
    <property type="component" value="Unassembled WGS sequence"/>
</dbReference>
<keyword evidence="2" id="KW-1185">Reference proteome</keyword>
<evidence type="ECO:0000313" key="1">
    <source>
        <dbReference type="EMBL" id="ELR72941.1"/>
    </source>
</evidence>